<name>A0A238XQT5_9BACT</name>
<keyword evidence="10" id="KW-1185">Reference proteome</keyword>
<dbReference type="GO" id="GO:0005524">
    <property type="term" value="F:ATP binding"/>
    <property type="evidence" value="ECO:0007669"/>
    <property type="project" value="UniProtKB-KW"/>
</dbReference>
<evidence type="ECO:0000256" key="5">
    <source>
        <dbReference type="ARBA" id="ARBA00022840"/>
    </source>
</evidence>
<dbReference type="SUPFAM" id="SSF52374">
    <property type="entry name" value="Nucleotidylyl transferase"/>
    <property type="match status" value="1"/>
</dbReference>
<dbReference type="InterPro" id="IPR011914">
    <property type="entry name" value="RfaE_dom_II"/>
</dbReference>
<evidence type="ECO:0000313" key="9">
    <source>
        <dbReference type="EMBL" id="SNR61307.1"/>
    </source>
</evidence>
<evidence type="ECO:0000256" key="4">
    <source>
        <dbReference type="ARBA" id="ARBA00022741"/>
    </source>
</evidence>
<dbReference type="GO" id="GO:0016779">
    <property type="term" value="F:nucleotidyltransferase activity"/>
    <property type="evidence" value="ECO:0007669"/>
    <property type="project" value="UniProtKB-KW"/>
</dbReference>
<dbReference type="InterPro" id="IPR004821">
    <property type="entry name" value="Cyt_trans-like"/>
</dbReference>
<dbReference type="EC" id="2.7.7.70" evidence="1"/>
<dbReference type="GO" id="GO:0016773">
    <property type="term" value="F:phosphotransferase activity, alcohol group as acceptor"/>
    <property type="evidence" value="ECO:0007669"/>
    <property type="project" value="InterPro"/>
</dbReference>
<dbReference type="NCBIfam" id="TIGR00125">
    <property type="entry name" value="cyt_tran_rel"/>
    <property type="match status" value="1"/>
</dbReference>
<dbReference type="Proteomes" id="UP000198405">
    <property type="component" value="Unassembled WGS sequence"/>
</dbReference>
<evidence type="ECO:0000256" key="6">
    <source>
        <dbReference type="ARBA" id="ARBA00023277"/>
    </source>
</evidence>
<keyword evidence="2" id="KW-0808">Transferase</keyword>
<dbReference type="InterPro" id="IPR014729">
    <property type="entry name" value="Rossmann-like_a/b/a_fold"/>
</dbReference>
<sequence length="161" mass="18224">MARVFRNFEELESFVKQERGKGRKIVFTNGCFDIVHAGHVDYLEKAKAFGDVLIVGINSDSSIKRIKGEKRPVVPQDYRVRVLLGLRAVDGVVVFDDDTPLEVIKLIKPDVLVKGADWPVEKIVGREYAGKVERVKFIYDISTSKIVNKIVEIYCGKKVED</sequence>
<keyword evidence="5" id="KW-0067">ATP-binding</keyword>
<dbReference type="NCBIfam" id="TIGR02199">
    <property type="entry name" value="rfaE_dom_II"/>
    <property type="match status" value="1"/>
</dbReference>
<dbReference type="RefSeq" id="WP_089322219.1">
    <property type="nucleotide sequence ID" value="NZ_FZOB01000001.1"/>
</dbReference>
<dbReference type="Pfam" id="PF01467">
    <property type="entry name" value="CTP_transf_like"/>
    <property type="match status" value="1"/>
</dbReference>
<dbReference type="InterPro" id="IPR050385">
    <property type="entry name" value="Archaeal_FAD_synthase"/>
</dbReference>
<accession>A0A238XQT5</accession>
<feature type="domain" description="Cytidyltransferase-like" evidence="8">
    <location>
        <begin position="27"/>
        <end position="146"/>
    </location>
</feature>
<evidence type="ECO:0000256" key="3">
    <source>
        <dbReference type="ARBA" id="ARBA00022695"/>
    </source>
</evidence>
<dbReference type="PANTHER" id="PTHR43793:SF2">
    <property type="entry name" value="BIFUNCTIONAL PROTEIN HLDE"/>
    <property type="match status" value="1"/>
</dbReference>
<dbReference type="AlphaFoldDB" id="A0A238XQT5"/>
<keyword evidence="3" id="KW-0548">Nucleotidyltransferase</keyword>
<dbReference type="OrthoDB" id="9802794at2"/>
<proteinExistence type="predicted"/>
<dbReference type="GO" id="GO:0005975">
    <property type="term" value="P:carbohydrate metabolic process"/>
    <property type="evidence" value="ECO:0007669"/>
    <property type="project" value="InterPro"/>
</dbReference>
<keyword evidence="6" id="KW-0119">Carbohydrate metabolism</keyword>
<keyword evidence="4" id="KW-0547">Nucleotide-binding</keyword>
<evidence type="ECO:0000259" key="8">
    <source>
        <dbReference type="Pfam" id="PF01467"/>
    </source>
</evidence>
<evidence type="ECO:0000256" key="7">
    <source>
        <dbReference type="ARBA" id="ARBA00047428"/>
    </source>
</evidence>
<dbReference type="Gene3D" id="3.40.50.620">
    <property type="entry name" value="HUPs"/>
    <property type="match status" value="1"/>
</dbReference>
<gene>
    <name evidence="9" type="ORF">SAMN06265340_101187</name>
</gene>
<evidence type="ECO:0000256" key="2">
    <source>
        <dbReference type="ARBA" id="ARBA00022679"/>
    </source>
</evidence>
<evidence type="ECO:0000313" key="10">
    <source>
        <dbReference type="Proteomes" id="UP000198405"/>
    </source>
</evidence>
<dbReference type="EMBL" id="FZOB01000001">
    <property type="protein sequence ID" value="SNR61307.1"/>
    <property type="molecule type" value="Genomic_DNA"/>
</dbReference>
<evidence type="ECO:0000256" key="1">
    <source>
        <dbReference type="ARBA" id="ARBA00012519"/>
    </source>
</evidence>
<protein>
    <recommendedName>
        <fullName evidence="1">D-glycero-beta-D-manno-heptose 1-phosphate adenylyltransferase</fullName>
        <ecNumber evidence="1">2.7.7.70</ecNumber>
    </recommendedName>
</protein>
<comment type="catalytic activity">
    <reaction evidence="7">
        <text>D-glycero-beta-D-manno-heptose 1-phosphate + ATP + H(+) = ADP-D-glycero-beta-D-manno-heptose + diphosphate</text>
        <dbReference type="Rhea" id="RHEA:27465"/>
        <dbReference type="ChEBI" id="CHEBI:15378"/>
        <dbReference type="ChEBI" id="CHEBI:30616"/>
        <dbReference type="ChEBI" id="CHEBI:33019"/>
        <dbReference type="ChEBI" id="CHEBI:59967"/>
        <dbReference type="ChEBI" id="CHEBI:61593"/>
        <dbReference type="EC" id="2.7.7.70"/>
    </reaction>
</comment>
<reference evidence="10" key="1">
    <citation type="submission" date="2017-06" db="EMBL/GenBank/DDBJ databases">
        <authorList>
            <person name="Varghese N."/>
            <person name="Submissions S."/>
        </authorList>
    </citation>
    <scope>NUCLEOTIDE SEQUENCE [LARGE SCALE GENOMIC DNA]</scope>
    <source>
        <strain evidence="10">DSM 15668</strain>
    </source>
</reference>
<organism evidence="9 10">
    <name type="scientific">Desulfurobacterium atlanticum</name>
    <dbReference type="NCBI Taxonomy" id="240169"/>
    <lineage>
        <taxon>Bacteria</taxon>
        <taxon>Pseudomonadati</taxon>
        <taxon>Aquificota</taxon>
        <taxon>Aquificia</taxon>
        <taxon>Desulfurobacteriales</taxon>
        <taxon>Desulfurobacteriaceae</taxon>
        <taxon>Desulfurobacterium</taxon>
    </lineage>
</organism>
<dbReference type="PANTHER" id="PTHR43793">
    <property type="entry name" value="FAD SYNTHASE"/>
    <property type="match status" value="1"/>
</dbReference>